<dbReference type="GO" id="GO:0003735">
    <property type="term" value="F:structural constituent of ribosome"/>
    <property type="evidence" value="ECO:0007669"/>
    <property type="project" value="InterPro"/>
</dbReference>
<evidence type="ECO:0000256" key="3">
    <source>
        <dbReference type="ARBA" id="ARBA00023274"/>
    </source>
</evidence>
<sequence>MSAQPISKLSQYMRRIEPQASLFRVTLTRSPRHLREESQKTIKCLGLWKINSTQIHKNNSCFRGYVDKVKWYVKVEEYQLPSNIPK</sequence>
<dbReference type="InterPro" id="IPR036919">
    <property type="entry name" value="Ribo_uL30_ferredoxin-like_sf"/>
</dbReference>
<dbReference type="Proteomes" id="UP000241769">
    <property type="component" value="Unassembled WGS sequence"/>
</dbReference>
<dbReference type="Pfam" id="PF00327">
    <property type="entry name" value="Ribosomal_L30"/>
    <property type="match status" value="1"/>
</dbReference>
<comment type="caution">
    <text evidence="6">The sequence shown here is derived from an EMBL/GenBank/DDBJ whole genome shotgun (WGS) entry which is preliminary data.</text>
</comment>
<dbReference type="InParanoid" id="A0A2P6NUW9"/>
<organism evidence="6 7">
    <name type="scientific">Planoprotostelium fungivorum</name>
    <dbReference type="NCBI Taxonomy" id="1890364"/>
    <lineage>
        <taxon>Eukaryota</taxon>
        <taxon>Amoebozoa</taxon>
        <taxon>Evosea</taxon>
        <taxon>Variosea</taxon>
        <taxon>Cavosteliida</taxon>
        <taxon>Cavosteliaceae</taxon>
        <taxon>Planoprotostelium</taxon>
    </lineage>
</organism>
<dbReference type="InterPro" id="IPR016082">
    <property type="entry name" value="Ribosomal_uL30_ferredoxin-like"/>
</dbReference>
<dbReference type="InterPro" id="IPR005996">
    <property type="entry name" value="Ribosomal_uL30_bac-type"/>
</dbReference>
<keyword evidence="2 6" id="KW-0689">Ribosomal protein</keyword>
<dbReference type="SUPFAM" id="SSF55129">
    <property type="entry name" value="Ribosomal protein L30p/L7e"/>
    <property type="match status" value="1"/>
</dbReference>
<comment type="similarity">
    <text evidence="1">Belongs to the universal ribosomal protein uL30 family.</text>
</comment>
<dbReference type="GO" id="GO:0006412">
    <property type="term" value="P:translation"/>
    <property type="evidence" value="ECO:0007669"/>
    <property type="project" value="InterPro"/>
</dbReference>
<dbReference type="PANTHER" id="PTHR15892:SF2">
    <property type="entry name" value="LARGE RIBOSOMAL SUBUNIT PROTEIN UL30M"/>
    <property type="match status" value="1"/>
</dbReference>
<keyword evidence="7" id="KW-1185">Reference proteome</keyword>
<protein>
    <recommendedName>
        <fullName evidence="4">Large ribosomal subunit protein uL30m</fullName>
    </recommendedName>
</protein>
<dbReference type="AlphaFoldDB" id="A0A2P6NUW9"/>
<keyword evidence="3" id="KW-0687">Ribonucleoprotein</keyword>
<evidence type="ECO:0000313" key="7">
    <source>
        <dbReference type="Proteomes" id="UP000241769"/>
    </source>
</evidence>
<dbReference type="FunCoup" id="A0A2P6NUW9">
    <property type="interactions" value="10"/>
</dbReference>
<feature type="domain" description="Large ribosomal subunit protein uL30-like ferredoxin-like fold" evidence="5">
    <location>
        <begin position="23"/>
        <end position="73"/>
    </location>
</feature>
<evidence type="ECO:0000256" key="1">
    <source>
        <dbReference type="ARBA" id="ARBA00007594"/>
    </source>
</evidence>
<proteinExistence type="inferred from homology"/>
<dbReference type="EMBL" id="MDYQ01000017">
    <property type="protein sequence ID" value="PRP87765.1"/>
    <property type="molecule type" value="Genomic_DNA"/>
</dbReference>
<dbReference type="GO" id="GO:0015934">
    <property type="term" value="C:large ribosomal subunit"/>
    <property type="evidence" value="ECO:0007669"/>
    <property type="project" value="InterPro"/>
</dbReference>
<reference evidence="6 7" key="1">
    <citation type="journal article" date="2018" name="Genome Biol. Evol.">
        <title>Multiple Roots of Fruiting Body Formation in Amoebozoa.</title>
        <authorList>
            <person name="Hillmann F."/>
            <person name="Forbes G."/>
            <person name="Novohradska S."/>
            <person name="Ferling I."/>
            <person name="Riege K."/>
            <person name="Groth M."/>
            <person name="Westermann M."/>
            <person name="Marz M."/>
            <person name="Spaller T."/>
            <person name="Winckler T."/>
            <person name="Schaap P."/>
            <person name="Glockner G."/>
        </authorList>
    </citation>
    <scope>NUCLEOTIDE SEQUENCE [LARGE SCALE GENOMIC DNA]</scope>
    <source>
        <strain evidence="6 7">Jena</strain>
    </source>
</reference>
<evidence type="ECO:0000259" key="5">
    <source>
        <dbReference type="Pfam" id="PF00327"/>
    </source>
</evidence>
<accession>A0A2P6NUW9</accession>
<dbReference type="NCBIfam" id="TIGR01308">
    <property type="entry name" value="rpmD_bact"/>
    <property type="match status" value="1"/>
</dbReference>
<evidence type="ECO:0000256" key="2">
    <source>
        <dbReference type="ARBA" id="ARBA00022980"/>
    </source>
</evidence>
<dbReference type="PANTHER" id="PTHR15892">
    <property type="entry name" value="MITOCHONDRIAL RIBOSOMAL PROTEIN L30"/>
    <property type="match status" value="1"/>
</dbReference>
<dbReference type="CDD" id="cd01658">
    <property type="entry name" value="Ribosomal_L30"/>
    <property type="match status" value="1"/>
</dbReference>
<evidence type="ECO:0000313" key="6">
    <source>
        <dbReference type="EMBL" id="PRP87765.1"/>
    </source>
</evidence>
<name>A0A2P6NUW9_9EUKA</name>
<dbReference type="GO" id="GO:0005739">
    <property type="term" value="C:mitochondrion"/>
    <property type="evidence" value="ECO:0007669"/>
    <property type="project" value="TreeGrafter"/>
</dbReference>
<dbReference type="Gene3D" id="3.30.1390.20">
    <property type="entry name" value="Ribosomal protein L30, ferredoxin-like fold domain"/>
    <property type="match status" value="1"/>
</dbReference>
<evidence type="ECO:0000256" key="4">
    <source>
        <dbReference type="ARBA" id="ARBA00035281"/>
    </source>
</evidence>
<gene>
    <name evidence="6" type="ORF">PROFUN_04239</name>
</gene>